<sequence length="65" mass="7362">MLVECRCDDNTRGEWHFIPTSTIALNQVTRLGGDSVFWDGKWISTTLFTPTEENSIISKIIGVNF</sequence>
<gene>
    <name evidence="1" type="ORF">C4N19_07330</name>
</gene>
<dbReference type="EMBL" id="CP028102">
    <property type="protein sequence ID" value="AVQ18917.1"/>
    <property type="molecule type" value="Genomic_DNA"/>
</dbReference>
<protein>
    <submittedName>
        <fullName evidence="1">Uncharacterized protein</fullName>
    </submittedName>
</protein>
<reference evidence="2" key="1">
    <citation type="journal article" date="2018" name="MSphere">
        <title>Fusobacterium Genomics Using MinION and Illumina Sequencing Enables Genome Completion and Correction.</title>
        <authorList>
            <person name="Todd S.M."/>
            <person name="Settlage R.E."/>
            <person name="Lahmers K.K."/>
            <person name="Slade D.J."/>
        </authorList>
    </citation>
    <scope>NUCLEOTIDE SEQUENCE [LARGE SCALE GENOMIC DNA]</scope>
    <source>
        <strain evidence="2">ATCC 9817</strain>
    </source>
</reference>
<evidence type="ECO:0000313" key="1">
    <source>
        <dbReference type="EMBL" id="AVQ18917.1"/>
    </source>
</evidence>
<proteinExistence type="predicted"/>
<name>A0ABM6TX95_FUSMR</name>
<organism evidence="1 2">
    <name type="scientific">Fusobacterium mortiferum ATCC 9817</name>
    <dbReference type="NCBI Taxonomy" id="469616"/>
    <lineage>
        <taxon>Bacteria</taxon>
        <taxon>Fusobacteriati</taxon>
        <taxon>Fusobacteriota</taxon>
        <taxon>Fusobacteriia</taxon>
        <taxon>Fusobacteriales</taxon>
        <taxon>Fusobacteriaceae</taxon>
        <taxon>Fusobacterium</taxon>
    </lineage>
</organism>
<accession>A0ABM6TX95</accession>
<evidence type="ECO:0000313" key="2">
    <source>
        <dbReference type="Proteomes" id="UP000240258"/>
    </source>
</evidence>
<keyword evidence="2" id="KW-1185">Reference proteome</keyword>
<dbReference type="Proteomes" id="UP000240258">
    <property type="component" value="Chromosome"/>
</dbReference>